<dbReference type="PANTHER" id="PTHR30561">
    <property type="entry name" value="SMR FAMILY PROTON-DEPENDENT DRUG EFFLUX TRANSPORTER SUGE"/>
    <property type="match status" value="1"/>
</dbReference>
<keyword evidence="4 8" id="KW-0812">Transmembrane</keyword>
<evidence type="ECO:0000256" key="1">
    <source>
        <dbReference type="ARBA" id="ARBA00004651"/>
    </source>
</evidence>
<reference evidence="10 11" key="1">
    <citation type="submission" date="2020-04" db="EMBL/GenBank/DDBJ databases">
        <title>Rhizobium sp. S-51 isolated from soil.</title>
        <authorList>
            <person name="Dahal R.H."/>
        </authorList>
    </citation>
    <scope>NUCLEOTIDE SEQUENCE [LARGE SCALE GENOMIC DNA]</scope>
    <source>
        <strain evidence="10 11">S-51</strain>
    </source>
</reference>
<evidence type="ECO:0000256" key="7">
    <source>
        <dbReference type="ARBA" id="ARBA00038032"/>
    </source>
</evidence>
<dbReference type="RefSeq" id="WP_169589939.1">
    <property type="nucleotide sequence ID" value="NZ_JABBGK010000002.1"/>
</dbReference>
<dbReference type="SUPFAM" id="SSF103481">
    <property type="entry name" value="Multidrug resistance efflux transporter EmrE"/>
    <property type="match status" value="1"/>
</dbReference>
<keyword evidence="5 9" id="KW-1133">Transmembrane helix</keyword>
<comment type="similarity">
    <text evidence="7 8">Belongs to the drug/metabolite transporter (DMT) superfamily. Small multidrug resistance (SMR) (TC 2.A.7.1) family.</text>
</comment>
<dbReference type="PANTHER" id="PTHR30561:SF1">
    <property type="entry name" value="MULTIDRUG TRANSPORTER EMRE"/>
    <property type="match status" value="1"/>
</dbReference>
<evidence type="ECO:0000256" key="3">
    <source>
        <dbReference type="ARBA" id="ARBA00022475"/>
    </source>
</evidence>
<evidence type="ECO:0000256" key="8">
    <source>
        <dbReference type="RuleBase" id="RU003942"/>
    </source>
</evidence>
<feature type="transmembrane region" description="Helical" evidence="9">
    <location>
        <begin position="64"/>
        <end position="83"/>
    </location>
</feature>
<dbReference type="GO" id="GO:0015220">
    <property type="term" value="F:choline transmembrane transporter activity"/>
    <property type="evidence" value="ECO:0007669"/>
    <property type="project" value="TreeGrafter"/>
</dbReference>
<dbReference type="InterPro" id="IPR045324">
    <property type="entry name" value="Small_multidrug_res"/>
</dbReference>
<sequence length="114" mass="12037">MNAMLINYASLAAAIVFEVIGTTFLQKSEQFSRLVPTGAMVFFYVVSFYLLSQALKGLPLGVAYAMWSGLGIVLTAIVGIVVFKQSLDNPALAGMGLIIAGVVVMNAFSSSVSH</sequence>
<comment type="subcellular location">
    <subcellularLocation>
        <location evidence="1 8">Cell membrane</location>
        <topology evidence="1 8">Multi-pass membrane protein</topology>
    </subcellularLocation>
</comment>
<feature type="transmembrane region" description="Helical" evidence="9">
    <location>
        <begin position="90"/>
        <end position="108"/>
    </location>
</feature>
<dbReference type="GO" id="GO:0015297">
    <property type="term" value="F:antiporter activity"/>
    <property type="evidence" value="ECO:0007669"/>
    <property type="project" value="TreeGrafter"/>
</dbReference>
<dbReference type="InterPro" id="IPR037185">
    <property type="entry name" value="EmrE-like"/>
</dbReference>
<evidence type="ECO:0000313" key="11">
    <source>
        <dbReference type="Proteomes" id="UP000541470"/>
    </source>
</evidence>
<evidence type="ECO:0000313" key="10">
    <source>
        <dbReference type="EMBL" id="NML74490.1"/>
    </source>
</evidence>
<name>A0A7Y0FW40_9HYPH</name>
<dbReference type="InterPro" id="IPR000390">
    <property type="entry name" value="Small_drug/metabolite_transptr"/>
</dbReference>
<dbReference type="EMBL" id="JABBGK010000002">
    <property type="protein sequence ID" value="NML74490.1"/>
    <property type="molecule type" value="Genomic_DNA"/>
</dbReference>
<feature type="transmembrane region" description="Helical" evidence="9">
    <location>
        <begin position="6"/>
        <end position="25"/>
    </location>
</feature>
<comment type="caution">
    <text evidence="10">The sequence shown here is derived from an EMBL/GenBank/DDBJ whole genome shotgun (WGS) entry which is preliminary data.</text>
</comment>
<evidence type="ECO:0000256" key="5">
    <source>
        <dbReference type="ARBA" id="ARBA00022989"/>
    </source>
</evidence>
<evidence type="ECO:0000256" key="6">
    <source>
        <dbReference type="ARBA" id="ARBA00023136"/>
    </source>
</evidence>
<evidence type="ECO:0000256" key="4">
    <source>
        <dbReference type="ARBA" id="ARBA00022692"/>
    </source>
</evidence>
<dbReference type="AlphaFoldDB" id="A0A7Y0FW40"/>
<dbReference type="GO" id="GO:0031460">
    <property type="term" value="P:glycine betaine transport"/>
    <property type="evidence" value="ECO:0007669"/>
    <property type="project" value="TreeGrafter"/>
</dbReference>
<keyword evidence="2" id="KW-0813">Transport</keyword>
<organism evidence="10 11">
    <name type="scientific">Rhizobium terricola</name>
    <dbReference type="NCBI Taxonomy" id="2728849"/>
    <lineage>
        <taxon>Bacteria</taxon>
        <taxon>Pseudomonadati</taxon>
        <taxon>Pseudomonadota</taxon>
        <taxon>Alphaproteobacteria</taxon>
        <taxon>Hyphomicrobiales</taxon>
        <taxon>Rhizobiaceae</taxon>
        <taxon>Rhizobium/Agrobacterium group</taxon>
        <taxon>Rhizobium</taxon>
    </lineage>
</organism>
<dbReference type="GO" id="GO:0005886">
    <property type="term" value="C:plasma membrane"/>
    <property type="evidence" value="ECO:0007669"/>
    <property type="project" value="UniProtKB-SubCell"/>
</dbReference>
<evidence type="ECO:0000256" key="2">
    <source>
        <dbReference type="ARBA" id="ARBA00022448"/>
    </source>
</evidence>
<keyword evidence="3" id="KW-1003">Cell membrane</keyword>
<proteinExistence type="inferred from homology"/>
<protein>
    <submittedName>
        <fullName evidence="10">Multidrug efflux SMR transporter</fullName>
    </submittedName>
</protein>
<dbReference type="GO" id="GO:0015199">
    <property type="term" value="F:amino-acid betaine transmembrane transporter activity"/>
    <property type="evidence" value="ECO:0007669"/>
    <property type="project" value="TreeGrafter"/>
</dbReference>
<keyword evidence="6 9" id="KW-0472">Membrane</keyword>
<dbReference type="Proteomes" id="UP000541470">
    <property type="component" value="Unassembled WGS sequence"/>
</dbReference>
<accession>A0A7Y0FW40</accession>
<keyword evidence="11" id="KW-1185">Reference proteome</keyword>
<dbReference type="GO" id="GO:1990961">
    <property type="term" value="P:xenobiotic detoxification by transmembrane export across the plasma membrane"/>
    <property type="evidence" value="ECO:0007669"/>
    <property type="project" value="UniProtKB-ARBA"/>
</dbReference>
<feature type="transmembrane region" description="Helical" evidence="9">
    <location>
        <begin position="34"/>
        <end position="52"/>
    </location>
</feature>
<dbReference type="Pfam" id="PF00893">
    <property type="entry name" value="Multi_Drug_Res"/>
    <property type="match status" value="1"/>
</dbReference>
<dbReference type="FunFam" id="1.10.3730.20:FF:000001">
    <property type="entry name" value="Quaternary ammonium compound resistance transporter SugE"/>
    <property type="match status" value="1"/>
</dbReference>
<dbReference type="Gene3D" id="1.10.3730.20">
    <property type="match status" value="1"/>
</dbReference>
<evidence type="ECO:0000256" key="9">
    <source>
        <dbReference type="SAM" id="Phobius"/>
    </source>
</evidence>
<gene>
    <name evidence="10" type="ORF">HHL25_10190</name>
</gene>